<keyword evidence="1" id="KW-0732">Signal</keyword>
<evidence type="ECO:0000259" key="2">
    <source>
        <dbReference type="Pfam" id="PF18998"/>
    </source>
</evidence>
<feature type="chain" id="PRO_5045683261" description="Bacterial repeat domain-containing protein" evidence="1">
    <location>
        <begin position="26"/>
        <end position="425"/>
    </location>
</feature>
<organism evidence="3 4">
    <name type="scientific">Shewanella xiamenensis</name>
    <dbReference type="NCBI Taxonomy" id="332186"/>
    <lineage>
        <taxon>Bacteria</taxon>
        <taxon>Pseudomonadati</taxon>
        <taxon>Pseudomonadota</taxon>
        <taxon>Gammaproteobacteria</taxon>
        <taxon>Alteromonadales</taxon>
        <taxon>Shewanellaceae</taxon>
        <taxon>Shewanella</taxon>
    </lineage>
</organism>
<reference evidence="3 4" key="1">
    <citation type="submission" date="2022-09" db="EMBL/GenBank/DDBJ databases">
        <title>The outer-membrane cytochrome OmcA is essential for infection of Shewanella oneidensis by a zebrafish-associated bacteriophage.</title>
        <authorList>
            <person name="Grenfell A.W."/>
            <person name="Intile P."/>
            <person name="Mcfarlane J."/>
            <person name="Leung D."/>
            <person name="Abdalla K."/>
            <person name="Wold M."/>
            <person name="Kees E."/>
            <person name="Gralnick J."/>
        </authorList>
    </citation>
    <scope>NUCLEOTIDE SEQUENCE [LARGE SCALE GENOMIC DNA]</scope>
    <source>
        <strain evidence="3 4">NF-5</strain>
    </source>
</reference>
<evidence type="ECO:0000256" key="1">
    <source>
        <dbReference type="SAM" id="SignalP"/>
    </source>
</evidence>
<comment type="caution">
    <text evidence="3">The sequence shown here is derived from an EMBL/GenBank/DDBJ whole genome shotgun (WGS) entry which is preliminary data.</text>
</comment>
<sequence length="425" mass="44771">MIRAKKPITQAFSIALFAMFSGVLSGCGGDDAGANPSPEQPDNGGGVTRVTISSVASEGGSILPAQLELNKGGSASFVISANPGYSIDQITGCDGERQGDIYQVKNVQQSCQITPTFTRNRYQIDTKITGNGQIIPTQLQLEYGQQGQFTLTPQTGFIIANVTGCEGNLSGNTYTSSPVTSACTVNASFTPVAYTVTASASEGGIISPESQLVNHGQSASFALTPNPGYRVDTVSGCDGTLKENTYVIQSGSADCSIKAHFALAANFTNVQIGTQALSPEQQQQPLFLVNDAYAKSLDKNLAEASIATLPEQNQLLTLIDHTGEPLMLGLKLANQPTTEVTVESSAVVFVLSSNHFYGADFTDRAELNRRIRAHQTFPQLVSELSEQLQNGNPCPMDRSCSAVAAIISERIASSLNVDGLLVAGE</sequence>
<dbReference type="InterPro" id="IPR044060">
    <property type="entry name" value="Bacterial_rp_domain"/>
</dbReference>
<dbReference type="Pfam" id="PF18998">
    <property type="entry name" value="Flg_new_2"/>
    <property type="match status" value="1"/>
</dbReference>
<protein>
    <recommendedName>
        <fullName evidence="2">Bacterial repeat domain-containing protein</fullName>
    </recommendedName>
</protein>
<feature type="signal peptide" evidence="1">
    <location>
        <begin position="1"/>
        <end position="25"/>
    </location>
</feature>
<dbReference type="PROSITE" id="PS51257">
    <property type="entry name" value="PROKAR_LIPOPROTEIN"/>
    <property type="match status" value="1"/>
</dbReference>
<keyword evidence="4" id="KW-1185">Reference proteome</keyword>
<name>A0ABT6UAA1_9GAMM</name>
<proteinExistence type="predicted"/>
<evidence type="ECO:0000313" key="3">
    <source>
        <dbReference type="EMBL" id="MDI5830847.1"/>
    </source>
</evidence>
<dbReference type="Proteomes" id="UP001159075">
    <property type="component" value="Unassembled WGS sequence"/>
</dbReference>
<dbReference type="RefSeq" id="WP_282679090.1">
    <property type="nucleotide sequence ID" value="NZ_JAOTLW010000004.1"/>
</dbReference>
<gene>
    <name evidence="3" type="ORF">ODY93_04665</name>
</gene>
<evidence type="ECO:0000313" key="4">
    <source>
        <dbReference type="Proteomes" id="UP001159075"/>
    </source>
</evidence>
<accession>A0ABT6UAA1</accession>
<feature type="domain" description="Bacterial repeat" evidence="2">
    <location>
        <begin position="194"/>
        <end position="263"/>
    </location>
</feature>
<dbReference type="EMBL" id="JAOTLW010000004">
    <property type="protein sequence ID" value="MDI5830847.1"/>
    <property type="molecule type" value="Genomic_DNA"/>
</dbReference>